<dbReference type="EC" id="2.7.9.2" evidence="5"/>
<evidence type="ECO:0000313" key="17">
    <source>
        <dbReference type="EMBL" id="KKN93548.1"/>
    </source>
</evidence>
<evidence type="ECO:0000256" key="10">
    <source>
        <dbReference type="ARBA" id="ARBA00022840"/>
    </source>
</evidence>
<organism evidence="17">
    <name type="scientific">marine sediment metagenome</name>
    <dbReference type="NCBI Taxonomy" id="412755"/>
    <lineage>
        <taxon>unclassified sequences</taxon>
        <taxon>metagenomes</taxon>
        <taxon>ecological metagenomes</taxon>
    </lineage>
</organism>
<keyword evidence="7" id="KW-0479">Metal-binding</keyword>
<dbReference type="GO" id="GO:0008986">
    <property type="term" value="F:pyruvate, water dikinase activity"/>
    <property type="evidence" value="ECO:0007669"/>
    <property type="project" value="UniProtKB-EC"/>
</dbReference>
<dbReference type="NCBIfam" id="TIGR01418">
    <property type="entry name" value="PEP_synth"/>
    <property type="match status" value="1"/>
</dbReference>
<dbReference type="Gene3D" id="3.30.1490.20">
    <property type="entry name" value="ATP-grasp fold, A domain"/>
    <property type="match status" value="1"/>
</dbReference>
<evidence type="ECO:0000256" key="12">
    <source>
        <dbReference type="ARBA" id="ARBA00033470"/>
    </source>
</evidence>
<dbReference type="FunFam" id="3.30.1490.20:FF:000010">
    <property type="entry name" value="Phosphoenolpyruvate synthase"/>
    <property type="match status" value="1"/>
</dbReference>
<dbReference type="Pfam" id="PF00391">
    <property type="entry name" value="PEP-utilizers"/>
    <property type="match status" value="1"/>
</dbReference>
<dbReference type="InterPro" id="IPR036637">
    <property type="entry name" value="Phosphohistidine_dom_sf"/>
</dbReference>
<dbReference type="GO" id="GO:0046872">
    <property type="term" value="F:metal ion binding"/>
    <property type="evidence" value="ECO:0007669"/>
    <property type="project" value="UniProtKB-KW"/>
</dbReference>
<comment type="pathway">
    <text evidence="3">Carbohydrate biosynthesis; gluconeogenesis.</text>
</comment>
<protein>
    <recommendedName>
        <fullName evidence="5">pyruvate, water dikinase</fullName>
        <ecNumber evidence="5">2.7.9.2</ecNumber>
    </recommendedName>
    <alternativeName>
        <fullName evidence="12">Pyruvate, water dikinase</fullName>
    </alternativeName>
</protein>
<dbReference type="PROSITE" id="PS00742">
    <property type="entry name" value="PEP_ENZYMES_2"/>
    <property type="match status" value="1"/>
</dbReference>
<dbReference type="InterPro" id="IPR002192">
    <property type="entry name" value="PPDK_AMP/ATP-bd"/>
</dbReference>
<dbReference type="PIRSF" id="PIRSF000854">
    <property type="entry name" value="PEP_synthase"/>
    <property type="match status" value="1"/>
</dbReference>
<dbReference type="Gene3D" id="3.50.30.10">
    <property type="entry name" value="Phosphohistidine domain"/>
    <property type="match status" value="1"/>
</dbReference>
<evidence type="ECO:0000259" key="14">
    <source>
        <dbReference type="Pfam" id="PF00391"/>
    </source>
</evidence>
<dbReference type="Pfam" id="PF01326">
    <property type="entry name" value="PPDK_N"/>
    <property type="match status" value="1"/>
</dbReference>
<reference evidence="17" key="1">
    <citation type="journal article" date="2015" name="Nature">
        <title>Complex archaea that bridge the gap between prokaryotes and eukaryotes.</title>
        <authorList>
            <person name="Spang A."/>
            <person name="Saw J.H."/>
            <person name="Jorgensen S.L."/>
            <person name="Zaremba-Niedzwiedzka K."/>
            <person name="Martijn J."/>
            <person name="Lind A.E."/>
            <person name="van Eijk R."/>
            <person name="Schleper C."/>
            <person name="Guy L."/>
            <person name="Ettema T.J."/>
        </authorList>
    </citation>
    <scope>NUCLEOTIDE SEQUENCE</scope>
</reference>
<dbReference type="Gene3D" id="3.20.20.60">
    <property type="entry name" value="Phosphoenolpyruvate-binding domains"/>
    <property type="match status" value="1"/>
</dbReference>
<dbReference type="NCBIfam" id="NF005057">
    <property type="entry name" value="PRK06464.1"/>
    <property type="match status" value="1"/>
</dbReference>
<dbReference type="SUPFAM" id="SSF51621">
    <property type="entry name" value="Phosphoenolpyruvate/pyruvate domain"/>
    <property type="match status" value="1"/>
</dbReference>
<evidence type="ECO:0000256" key="1">
    <source>
        <dbReference type="ARBA" id="ARBA00001946"/>
    </source>
</evidence>
<dbReference type="SUPFAM" id="SSF52009">
    <property type="entry name" value="Phosphohistidine domain"/>
    <property type="match status" value="1"/>
</dbReference>
<evidence type="ECO:0000256" key="7">
    <source>
        <dbReference type="ARBA" id="ARBA00022723"/>
    </source>
</evidence>
<dbReference type="InterPro" id="IPR013815">
    <property type="entry name" value="ATP_grasp_subdomain_1"/>
</dbReference>
<gene>
    <name evidence="17" type="ORF">LCGC14_0197370</name>
</gene>
<keyword evidence="8" id="KW-0547">Nucleotide-binding</keyword>
<dbReference type="PANTHER" id="PTHR43030:SF1">
    <property type="entry name" value="PHOSPHOENOLPYRUVATE SYNTHASE"/>
    <property type="match status" value="1"/>
</dbReference>
<evidence type="ECO:0000256" key="8">
    <source>
        <dbReference type="ARBA" id="ARBA00022741"/>
    </source>
</evidence>
<evidence type="ECO:0000256" key="3">
    <source>
        <dbReference type="ARBA" id="ARBA00004742"/>
    </source>
</evidence>
<dbReference type="InterPro" id="IPR015813">
    <property type="entry name" value="Pyrv/PenolPyrv_kinase-like_dom"/>
</dbReference>
<dbReference type="Pfam" id="PF02896">
    <property type="entry name" value="PEP-utilizers_C"/>
    <property type="match status" value="1"/>
</dbReference>
<dbReference type="InterPro" id="IPR023151">
    <property type="entry name" value="PEP_util_CS"/>
</dbReference>
<sequence length="809" mass="91375">MKKSKKDILWFKEISYGDILAVGGKNASLGEMYSQLTRKGVNIPDGFAVTTKAYWRFLKTNEIDKTLKDIFSSFAKSYGGQAGQNIRYLQKTGKKARGLILKSKFSEKFKREIAKAYSRLEKKYGRNCEVAVRSSGVAEDMPEASFAGQFETFLNVRGNNNLLVAIKKCFASNFNDRVMAYREEKGFSQLDLALSVGIQKMVRSDIASAGIIFTLDTETGFPNVILINSIYGVGEMVVKGKITPDEFFVFKPTLKKGYKSIIIKKLGRKTKKFIFARGGGLKEINVSQKDQKRFALTEKEALTLARWAIIIEDHYSELKKRWMPQDIEWAKDGKLNQLFITQSRPETIHASKKVQFYEEYKLRTTKKPIITGIAVGNKIGQGKVRVISDISKIHLFRKGEVLVTKMTDPDWVPIMRIASAIVTNEGSKTCHAAIISRELGIPCIVGTEKATQILKTGSMTTVDCTSGLEGKIFFGKTPFKVKRYNLKKIPELKTKIMVNLGTPDIAFKTSFLPNEGVGLARIEFILADKIKIHPLALYHFKKLKDKKLKRKIEKITFGYKDKRDYFVEKLAEGIAQISSAFFPKPVIVRLSDFKSNEYRELIGGELFEPEEANPMIGWRGASRYYNEKFKPAFQMECQAIIRARDKFGLKNIWAMVPFCRTVEEGKKVLSLMAKNGLKKGKDNLKVIVMCEIPSNVILADRFLKIFDGMSIGSNDLTQLTLGLDRDSALVASVGDERNEAVKNLVKIAIQECKRKKKYVGICGEAPSTFPEFAEFLVEQRIESISLNPDTVIPTILRLAKKEKQLKKSR</sequence>
<proteinExistence type="inferred from homology"/>
<name>A0A0F9XN05_9ZZZZ</name>
<evidence type="ECO:0000256" key="6">
    <source>
        <dbReference type="ARBA" id="ARBA00022679"/>
    </source>
</evidence>
<dbReference type="EMBL" id="LAZR01000085">
    <property type="protein sequence ID" value="KKN93548.1"/>
    <property type="molecule type" value="Genomic_DNA"/>
</dbReference>
<feature type="domain" description="PEP-utilising enzyme C-terminal" evidence="16">
    <location>
        <begin position="491"/>
        <end position="800"/>
    </location>
</feature>
<dbReference type="SUPFAM" id="SSF56059">
    <property type="entry name" value="Glutathione synthetase ATP-binding domain-like"/>
    <property type="match status" value="1"/>
</dbReference>
<comment type="similarity">
    <text evidence="4">Belongs to the PEP-utilizing enzyme family.</text>
</comment>
<dbReference type="PANTHER" id="PTHR43030">
    <property type="entry name" value="PHOSPHOENOLPYRUVATE SYNTHASE"/>
    <property type="match status" value="1"/>
</dbReference>
<dbReference type="GO" id="GO:0005524">
    <property type="term" value="F:ATP binding"/>
    <property type="evidence" value="ECO:0007669"/>
    <property type="project" value="UniProtKB-KW"/>
</dbReference>
<dbReference type="InterPro" id="IPR000121">
    <property type="entry name" value="PEP_util_C"/>
</dbReference>
<feature type="domain" description="Pyruvate phosphate dikinase AMP/ATP-binding" evidence="15">
    <location>
        <begin position="21"/>
        <end position="355"/>
    </location>
</feature>
<keyword evidence="11" id="KW-0460">Magnesium</keyword>
<dbReference type="InterPro" id="IPR040442">
    <property type="entry name" value="Pyrv_kinase-like_dom_sf"/>
</dbReference>
<evidence type="ECO:0000259" key="15">
    <source>
        <dbReference type="Pfam" id="PF01326"/>
    </source>
</evidence>
<keyword evidence="6" id="KW-0808">Transferase</keyword>
<evidence type="ECO:0000256" key="9">
    <source>
        <dbReference type="ARBA" id="ARBA00022777"/>
    </source>
</evidence>
<evidence type="ECO:0000256" key="4">
    <source>
        <dbReference type="ARBA" id="ARBA00007837"/>
    </source>
</evidence>
<comment type="cofactor">
    <cofactor evidence="1">
        <name>Mg(2+)</name>
        <dbReference type="ChEBI" id="CHEBI:18420"/>
    </cofactor>
</comment>
<comment type="function">
    <text evidence="2">Catalyzes the phosphorylation of pyruvate to phosphoenolpyruvate.</text>
</comment>
<evidence type="ECO:0000256" key="13">
    <source>
        <dbReference type="ARBA" id="ARBA00047700"/>
    </source>
</evidence>
<dbReference type="InterPro" id="IPR008279">
    <property type="entry name" value="PEP-util_enz_mobile_dom"/>
</dbReference>
<comment type="catalytic activity">
    <reaction evidence="13">
        <text>pyruvate + ATP + H2O = phosphoenolpyruvate + AMP + phosphate + 2 H(+)</text>
        <dbReference type="Rhea" id="RHEA:11364"/>
        <dbReference type="ChEBI" id="CHEBI:15361"/>
        <dbReference type="ChEBI" id="CHEBI:15377"/>
        <dbReference type="ChEBI" id="CHEBI:15378"/>
        <dbReference type="ChEBI" id="CHEBI:30616"/>
        <dbReference type="ChEBI" id="CHEBI:43474"/>
        <dbReference type="ChEBI" id="CHEBI:58702"/>
        <dbReference type="ChEBI" id="CHEBI:456215"/>
        <dbReference type="EC" id="2.7.9.2"/>
    </reaction>
</comment>
<feature type="domain" description="PEP-utilising enzyme mobile" evidence="14">
    <location>
        <begin position="397"/>
        <end position="467"/>
    </location>
</feature>
<accession>A0A0F9XN05</accession>
<dbReference type="GO" id="GO:0006094">
    <property type="term" value="P:gluconeogenesis"/>
    <property type="evidence" value="ECO:0007669"/>
    <property type="project" value="UniProtKB-UniPathway"/>
</dbReference>
<dbReference type="InterPro" id="IPR006319">
    <property type="entry name" value="PEP_synth"/>
</dbReference>
<keyword evidence="10" id="KW-0067">ATP-binding</keyword>
<dbReference type="UniPathway" id="UPA00138"/>
<evidence type="ECO:0000256" key="11">
    <source>
        <dbReference type="ARBA" id="ARBA00022842"/>
    </source>
</evidence>
<evidence type="ECO:0000256" key="5">
    <source>
        <dbReference type="ARBA" id="ARBA00011996"/>
    </source>
</evidence>
<evidence type="ECO:0000256" key="2">
    <source>
        <dbReference type="ARBA" id="ARBA00002988"/>
    </source>
</evidence>
<comment type="caution">
    <text evidence="17">The sequence shown here is derived from an EMBL/GenBank/DDBJ whole genome shotgun (WGS) entry which is preliminary data.</text>
</comment>
<keyword evidence="9" id="KW-0418">Kinase</keyword>
<evidence type="ECO:0000259" key="16">
    <source>
        <dbReference type="Pfam" id="PF02896"/>
    </source>
</evidence>
<dbReference type="Gene3D" id="3.30.470.20">
    <property type="entry name" value="ATP-grasp fold, B domain"/>
    <property type="match status" value="1"/>
</dbReference>
<dbReference type="AlphaFoldDB" id="A0A0F9XN05"/>